<dbReference type="Gene3D" id="3.90.70.10">
    <property type="entry name" value="Cysteine proteinases"/>
    <property type="match status" value="1"/>
</dbReference>
<protein>
    <submittedName>
        <fullName evidence="16">ABC-type bacteriocin transporter</fullName>
    </submittedName>
</protein>
<evidence type="ECO:0000256" key="8">
    <source>
        <dbReference type="ARBA" id="ARBA00022840"/>
    </source>
</evidence>
<dbReference type="InterPro" id="IPR039421">
    <property type="entry name" value="Type_1_exporter"/>
</dbReference>
<dbReference type="Pfam" id="PF03412">
    <property type="entry name" value="Peptidase_C39"/>
    <property type="match status" value="1"/>
</dbReference>
<feature type="transmembrane region" description="Helical" evidence="12">
    <location>
        <begin position="407"/>
        <end position="436"/>
    </location>
</feature>
<evidence type="ECO:0000256" key="7">
    <source>
        <dbReference type="ARBA" id="ARBA00022801"/>
    </source>
</evidence>
<dbReference type="InterPro" id="IPR036640">
    <property type="entry name" value="ABC1_TM_sf"/>
</dbReference>
<accession>A0ABN0NW79</accession>
<feature type="transmembrane region" description="Helical" evidence="12">
    <location>
        <begin position="309"/>
        <end position="327"/>
    </location>
</feature>
<dbReference type="Pfam" id="PF00664">
    <property type="entry name" value="ABC_membrane"/>
    <property type="match status" value="1"/>
</dbReference>
<feature type="domain" description="Peptidase C39" evidence="15">
    <location>
        <begin position="16"/>
        <end position="139"/>
    </location>
</feature>
<dbReference type="RefSeq" id="WP_021686362.1">
    <property type="nucleotide sequence ID" value="NZ_KI260554.1"/>
</dbReference>
<dbReference type="PANTHER" id="PTHR43394">
    <property type="entry name" value="ATP-DEPENDENT PERMEASE MDL1, MITOCHONDRIAL"/>
    <property type="match status" value="1"/>
</dbReference>
<dbReference type="Pfam" id="PF00005">
    <property type="entry name" value="ABC_tran"/>
    <property type="match status" value="1"/>
</dbReference>
<dbReference type="SUPFAM" id="SSF90123">
    <property type="entry name" value="ABC transporter transmembrane region"/>
    <property type="match status" value="1"/>
</dbReference>
<name>A0ABN0NW79_TRELE</name>
<comment type="caution">
    <text evidence="16">The sequence shown here is derived from an EMBL/GenBank/DDBJ whole genome shotgun (WGS) entry which is preliminary data.</text>
</comment>
<dbReference type="InterPro" id="IPR003593">
    <property type="entry name" value="AAA+_ATPase"/>
</dbReference>
<evidence type="ECO:0000259" key="15">
    <source>
        <dbReference type="PROSITE" id="PS50990"/>
    </source>
</evidence>
<evidence type="ECO:0000256" key="10">
    <source>
        <dbReference type="ARBA" id="ARBA00022989"/>
    </source>
</evidence>
<dbReference type="PANTHER" id="PTHR43394:SF1">
    <property type="entry name" value="ATP-BINDING CASSETTE SUB-FAMILY B MEMBER 10, MITOCHONDRIAL"/>
    <property type="match status" value="1"/>
</dbReference>
<dbReference type="InterPro" id="IPR017871">
    <property type="entry name" value="ABC_transporter-like_CS"/>
</dbReference>
<dbReference type="SMART" id="SM00382">
    <property type="entry name" value="AAA"/>
    <property type="match status" value="1"/>
</dbReference>
<dbReference type="InterPro" id="IPR027417">
    <property type="entry name" value="P-loop_NTPase"/>
</dbReference>
<dbReference type="Proteomes" id="UP000016649">
    <property type="component" value="Unassembled WGS sequence"/>
</dbReference>
<feature type="transmembrane region" description="Helical" evidence="12">
    <location>
        <begin position="279"/>
        <end position="303"/>
    </location>
</feature>
<proteinExistence type="predicted"/>
<evidence type="ECO:0000256" key="9">
    <source>
        <dbReference type="ARBA" id="ARBA00022967"/>
    </source>
</evidence>
<evidence type="ECO:0000256" key="5">
    <source>
        <dbReference type="ARBA" id="ARBA00022692"/>
    </source>
</evidence>
<feature type="domain" description="ABC transmembrane type-1" evidence="14">
    <location>
        <begin position="172"/>
        <end position="451"/>
    </location>
</feature>
<evidence type="ECO:0000256" key="6">
    <source>
        <dbReference type="ARBA" id="ARBA00022741"/>
    </source>
</evidence>
<keyword evidence="4" id="KW-0645">Protease</keyword>
<evidence type="ECO:0000256" key="3">
    <source>
        <dbReference type="ARBA" id="ARBA00022475"/>
    </source>
</evidence>
<keyword evidence="7" id="KW-0378">Hydrolase</keyword>
<keyword evidence="6" id="KW-0547">Nucleotide-binding</keyword>
<dbReference type="InterPro" id="IPR005074">
    <property type="entry name" value="Peptidase_C39"/>
</dbReference>
<evidence type="ECO:0000256" key="12">
    <source>
        <dbReference type="SAM" id="Phobius"/>
    </source>
</evidence>
<evidence type="ECO:0000256" key="1">
    <source>
        <dbReference type="ARBA" id="ARBA00004651"/>
    </source>
</evidence>
<keyword evidence="8" id="KW-0067">ATP-binding</keyword>
<dbReference type="PROSITE" id="PS00211">
    <property type="entry name" value="ABC_TRANSPORTER_1"/>
    <property type="match status" value="1"/>
</dbReference>
<dbReference type="InterPro" id="IPR005897">
    <property type="entry name" value="Pept_C39_ABC_bacteriocin"/>
</dbReference>
<dbReference type="SUPFAM" id="SSF52540">
    <property type="entry name" value="P-loop containing nucleoside triphosphate hydrolases"/>
    <property type="match status" value="1"/>
</dbReference>
<dbReference type="PROSITE" id="PS50990">
    <property type="entry name" value="PEPTIDASE_C39"/>
    <property type="match status" value="1"/>
</dbReference>
<dbReference type="PROSITE" id="PS50929">
    <property type="entry name" value="ABC_TM1F"/>
    <property type="match status" value="1"/>
</dbReference>
<feature type="transmembrane region" description="Helical" evidence="12">
    <location>
        <begin position="204"/>
        <end position="226"/>
    </location>
</feature>
<keyword evidence="10 12" id="KW-1133">Transmembrane helix</keyword>
<dbReference type="Gene3D" id="3.40.50.300">
    <property type="entry name" value="P-loop containing nucleotide triphosphate hydrolases"/>
    <property type="match status" value="1"/>
</dbReference>
<evidence type="ECO:0000313" key="16">
    <source>
        <dbReference type="EMBL" id="ERJ91497.1"/>
    </source>
</evidence>
<keyword evidence="17" id="KW-1185">Reference proteome</keyword>
<evidence type="ECO:0000256" key="11">
    <source>
        <dbReference type="ARBA" id="ARBA00023136"/>
    </source>
</evidence>
<evidence type="ECO:0000259" key="13">
    <source>
        <dbReference type="PROSITE" id="PS50893"/>
    </source>
</evidence>
<keyword evidence="5 12" id="KW-0812">Transmembrane</keyword>
<feature type="transmembrane region" description="Helical" evidence="12">
    <location>
        <begin position="169"/>
        <end position="192"/>
    </location>
</feature>
<dbReference type="Gene3D" id="1.20.1560.10">
    <property type="entry name" value="ABC transporter type 1, transmembrane domain"/>
    <property type="match status" value="1"/>
</dbReference>
<evidence type="ECO:0000256" key="4">
    <source>
        <dbReference type="ARBA" id="ARBA00022670"/>
    </source>
</evidence>
<dbReference type="EMBL" id="AWVH01000045">
    <property type="protein sequence ID" value="ERJ91497.1"/>
    <property type="molecule type" value="Genomic_DNA"/>
</dbReference>
<keyword evidence="2" id="KW-0813">Transport</keyword>
<evidence type="ECO:0000256" key="2">
    <source>
        <dbReference type="ARBA" id="ARBA00022448"/>
    </source>
</evidence>
<comment type="subcellular location">
    <subcellularLocation>
        <location evidence="1">Cell membrane</location>
        <topology evidence="1">Multi-pass membrane protein</topology>
    </subcellularLocation>
</comment>
<dbReference type="CDD" id="cd02418">
    <property type="entry name" value="Peptidase_C39B"/>
    <property type="match status" value="1"/>
</dbReference>
<reference evidence="16 17" key="1">
    <citation type="submission" date="2013-08" db="EMBL/GenBank/DDBJ databases">
        <authorList>
            <person name="Weinstock G."/>
            <person name="Sodergren E."/>
            <person name="Wylie T."/>
            <person name="Fulton L."/>
            <person name="Fulton R."/>
            <person name="Fronick C."/>
            <person name="O'Laughlin M."/>
            <person name="Godfrey J."/>
            <person name="Miner T."/>
            <person name="Herter B."/>
            <person name="Appelbaum E."/>
            <person name="Cordes M."/>
            <person name="Lek S."/>
            <person name="Wollam A."/>
            <person name="Pepin K.H."/>
            <person name="Palsikar V.B."/>
            <person name="Mitreva M."/>
            <person name="Wilson R.K."/>
        </authorList>
    </citation>
    <scope>NUCLEOTIDE SEQUENCE [LARGE SCALE GENOMIC DNA]</scope>
    <source>
        <strain evidence="16 17">ATCC 700332</strain>
    </source>
</reference>
<sequence>MELVQVILSRRTVVLQHDESDCAAACLASICKYYGKRIPISTIRRLAGTDREGTSGCGIMRGAKELGFSCKGAACPDKEVGSNIMYPFIAHVKADRLDHYVVVYKIKNGKAYIGDPAFGFKIISTERFKALWTGVFFIVMPLERFEKNKDTDTSLVRFFKLLLPHKKTLAEVIVASIFLSILGIASAFYFRFLIDEILYTGVKLTLTLFSLGFALIIVFQSLLTFARNQLMLFMGSKIDAALMFTYFRHILRLPMDFFTSRKTGEILSRINDTSTIRHAVSSASLSVVMDSLMLVIGGVFLFIFGGKLLIAAIIPVVLSAVLAWLFFNPYERMLRVKAVIDADKQSVMVEHINGIATIKILSSEKLAFERTEVKIVDSVKKGITLGTLGNTENVLHTFLSQSGTLAVYWLGSLAILAGTMSLGQLISFVLLSGYFLNPLGRLLTLQPALQEAAVAANRLAEILDIPEENVNSGTVIKEELSGVIKINNLSFAYGTRGNTLEKINMDIQAGQRVAFVGSSGSGKTTLTKLLMKFYNYDSGEIFIDGINLKDFETSYYRKAIGYVPQDILLFSGTVKENIRFGLAHLSDEEVYAAARAALADEFISKLPDRYDTMVGEHGATLSGGERQRIALARILLRKPRILILDEATASLDSVTERSIMKTVNELTRDITTVIVAHRLSTIAHCDSIFVFEQGRVVESGTHEQLIKANGAYKKLWDAQQTESGIKELR</sequence>
<dbReference type="InterPro" id="IPR003439">
    <property type="entry name" value="ABC_transporter-like_ATP-bd"/>
</dbReference>
<feature type="domain" description="ABC transporter" evidence="13">
    <location>
        <begin position="484"/>
        <end position="718"/>
    </location>
</feature>
<keyword evidence="3" id="KW-1003">Cell membrane</keyword>
<dbReference type="NCBIfam" id="TIGR01193">
    <property type="entry name" value="bacteriocin_ABC"/>
    <property type="match status" value="1"/>
</dbReference>
<dbReference type="CDD" id="cd18570">
    <property type="entry name" value="ABC_6TM_PCAT1_LagD_like"/>
    <property type="match status" value="1"/>
</dbReference>
<keyword evidence="9" id="KW-1278">Translocase</keyword>
<keyword evidence="11 12" id="KW-0472">Membrane</keyword>
<dbReference type="PROSITE" id="PS50893">
    <property type="entry name" value="ABC_TRANSPORTER_2"/>
    <property type="match status" value="1"/>
</dbReference>
<evidence type="ECO:0000313" key="17">
    <source>
        <dbReference type="Proteomes" id="UP000016649"/>
    </source>
</evidence>
<evidence type="ECO:0000259" key="14">
    <source>
        <dbReference type="PROSITE" id="PS50929"/>
    </source>
</evidence>
<dbReference type="InterPro" id="IPR011527">
    <property type="entry name" value="ABC1_TM_dom"/>
</dbReference>
<organism evidence="16 17">
    <name type="scientific">Treponema lecithinolyticum ATCC 700332</name>
    <dbReference type="NCBI Taxonomy" id="1321815"/>
    <lineage>
        <taxon>Bacteria</taxon>
        <taxon>Pseudomonadati</taxon>
        <taxon>Spirochaetota</taxon>
        <taxon>Spirochaetia</taxon>
        <taxon>Spirochaetales</taxon>
        <taxon>Treponemataceae</taxon>
        <taxon>Treponema</taxon>
    </lineage>
</organism>
<gene>
    <name evidence="16" type="ORF">HMPREF9193_02198</name>
</gene>